<dbReference type="GO" id="GO:0004497">
    <property type="term" value="F:monooxygenase activity"/>
    <property type="evidence" value="ECO:0007669"/>
    <property type="project" value="UniProtKB-KW"/>
</dbReference>
<dbReference type="SUPFAM" id="SSF51905">
    <property type="entry name" value="FAD/NAD(P)-binding domain"/>
    <property type="match status" value="1"/>
</dbReference>
<dbReference type="PRINTS" id="PR00420">
    <property type="entry name" value="RNGMNOXGNASE"/>
</dbReference>
<proteinExistence type="predicted"/>
<evidence type="ECO:0000259" key="3">
    <source>
        <dbReference type="Pfam" id="PF01494"/>
    </source>
</evidence>
<dbReference type="InterPro" id="IPR050493">
    <property type="entry name" value="FAD-dep_Monooxygenase_BioMet"/>
</dbReference>
<dbReference type="Proteomes" id="UP000317303">
    <property type="component" value="Unassembled WGS sequence"/>
</dbReference>
<gene>
    <name evidence="4" type="ORF">JD82_01809</name>
</gene>
<dbReference type="InterPro" id="IPR036188">
    <property type="entry name" value="FAD/NAD-bd_sf"/>
</dbReference>
<dbReference type="Pfam" id="PF01494">
    <property type="entry name" value="FAD_binding_3"/>
    <property type="match status" value="1"/>
</dbReference>
<dbReference type="InterPro" id="IPR002938">
    <property type="entry name" value="FAD-bd"/>
</dbReference>
<dbReference type="Gene3D" id="3.50.50.60">
    <property type="entry name" value="FAD/NAD(P)-binding domain"/>
    <property type="match status" value="1"/>
</dbReference>
<keyword evidence="2" id="KW-0503">Monooxygenase</keyword>
<dbReference type="EMBL" id="VLJV01000001">
    <property type="protein sequence ID" value="TWH19971.1"/>
    <property type="molecule type" value="Genomic_DNA"/>
</dbReference>
<evidence type="ECO:0000256" key="1">
    <source>
        <dbReference type="ARBA" id="ARBA00023002"/>
    </source>
</evidence>
<protein>
    <submittedName>
        <fullName evidence="4">2-polyprenyl-6-methoxyphenol hydroxylase-like FAD-dependent oxidoreductase</fullName>
    </submittedName>
</protein>
<reference evidence="4 5" key="1">
    <citation type="submission" date="2019-07" db="EMBL/GenBank/DDBJ databases">
        <title>R&amp;d 2014.</title>
        <authorList>
            <person name="Klenk H.-P."/>
        </authorList>
    </citation>
    <scope>NUCLEOTIDE SEQUENCE [LARGE SCALE GENOMIC DNA]</scope>
    <source>
        <strain evidence="4 5">DSM 43194</strain>
    </source>
</reference>
<comment type="caution">
    <text evidence="4">The sequence shown here is derived from an EMBL/GenBank/DDBJ whole genome shotgun (WGS) entry which is preliminary data.</text>
</comment>
<dbReference type="PANTHER" id="PTHR13789">
    <property type="entry name" value="MONOOXYGENASE"/>
    <property type="match status" value="1"/>
</dbReference>
<dbReference type="RefSeq" id="WP_051757492.1">
    <property type="nucleotide sequence ID" value="NZ_JOIJ01000003.1"/>
</dbReference>
<dbReference type="GO" id="GO:0071949">
    <property type="term" value="F:FAD binding"/>
    <property type="evidence" value="ECO:0007669"/>
    <property type="project" value="InterPro"/>
</dbReference>
<evidence type="ECO:0000256" key="2">
    <source>
        <dbReference type="ARBA" id="ARBA00023033"/>
    </source>
</evidence>
<feature type="domain" description="FAD-binding" evidence="3">
    <location>
        <begin position="4"/>
        <end position="324"/>
    </location>
</feature>
<name>A0A660CG50_9PSEU</name>
<keyword evidence="5" id="KW-1185">Reference proteome</keyword>
<evidence type="ECO:0000313" key="5">
    <source>
        <dbReference type="Proteomes" id="UP000317303"/>
    </source>
</evidence>
<sequence>MAEHVVIVGGGIAGTAAALALRTAGIAVTVLDARPADDDSGAVVRINPNGMDALRAVNAHQTILAGSFPLVRTERIGADGARVGYALAADPASDRGLPRVLHWSQLAARLRAVARDRGAVFRHGVRVCDVHESGGDASGGPVTAVLEGGQTVHGDVLVGADGVHSLVRRRIDAEAPAPQRLGTRTVYGFAADPPREPPPPEVLRSYLGPKAFLAATRDSLSGGCFWFTSLPAPEPASRGTGPRDVDGLRTELLPWFAEGTFAADLVRASERILSFDDHALDHLPRWSTGRTVLLGDALHVAPPASEQGAALAIEDGVELARCLRDHPVPAEAFAVFERLRRSRVEAVVARGRLGTSRAHHPLRRRLRALRDRGRRLLDWQRRPPTGGGWTYDHHIDWAARAGG</sequence>
<dbReference type="PANTHER" id="PTHR13789:SF309">
    <property type="entry name" value="PUTATIVE (AFU_ORTHOLOGUE AFUA_6G14510)-RELATED"/>
    <property type="match status" value="1"/>
</dbReference>
<evidence type="ECO:0000313" key="4">
    <source>
        <dbReference type="EMBL" id="TWH19971.1"/>
    </source>
</evidence>
<organism evidence="4 5">
    <name type="scientific">Prauserella rugosa</name>
    <dbReference type="NCBI Taxonomy" id="43354"/>
    <lineage>
        <taxon>Bacteria</taxon>
        <taxon>Bacillati</taxon>
        <taxon>Actinomycetota</taxon>
        <taxon>Actinomycetes</taxon>
        <taxon>Pseudonocardiales</taxon>
        <taxon>Pseudonocardiaceae</taxon>
        <taxon>Prauserella</taxon>
    </lineage>
</organism>
<dbReference type="AlphaFoldDB" id="A0A660CG50"/>
<accession>A0A660CG50</accession>
<keyword evidence="1" id="KW-0560">Oxidoreductase</keyword>